<protein>
    <submittedName>
        <fullName evidence="2">RHTO0S13e03752g1_1</fullName>
    </submittedName>
</protein>
<dbReference type="AlphaFoldDB" id="A0A061BC50"/>
<dbReference type="Pfam" id="PF10521">
    <property type="entry name" value="Tti2"/>
    <property type="match status" value="1"/>
</dbReference>
<dbReference type="InterPro" id="IPR018870">
    <property type="entry name" value="Tti2"/>
</dbReference>
<dbReference type="PANTHER" id="PTHR32226:SF2">
    <property type="entry name" value="TELO2-INTERACTING PROTEIN 2"/>
    <property type="match status" value="1"/>
</dbReference>
<dbReference type="OrthoDB" id="6417021at2759"/>
<dbReference type="GO" id="GO:0110078">
    <property type="term" value="C:TTT Hsp90 cochaperone complex"/>
    <property type="evidence" value="ECO:0007669"/>
    <property type="project" value="InterPro"/>
</dbReference>
<proteinExistence type="inferred from homology"/>
<dbReference type="PANTHER" id="PTHR32226">
    <property type="entry name" value="TELO2-INTERACTING PROTEIN 2"/>
    <property type="match status" value="1"/>
</dbReference>
<evidence type="ECO:0000256" key="1">
    <source>
        <dbReference type="ARBA" id="ARBA00034736"/>
    </source>
</evidence>
<sequence length="513" mass="55784">MSPQLEEVVQLLNDFPDEQTALAQAMRVEGSLPGPEDGIWATSTQQKLLSESLERLTLLATPPAYLGDDDEDLDAAATLAKERFLRNVRSLSQLAQSLSRRLTQPSEPVARDELDLRVRLILSFGRFTGQSEVAEEASSAALCDGLLSRPYFIRLPLLRHILSVSLPPFFKPHPNLNPSTGRVLSRPLGGDSGIQHWYEESEDDATSWRRQPGLGAVVELVINALQPGEIEDLWPLLLPPLLAYLDDYDAKNKLVGLSLLDALLAKVDASLLRRTGVGKVFEKSLDLCFSSLSDPLTPTLLERAHPVALKLLNLQYPHFNPSRPAEKDDSARFTALCSLLASSIIKAWEFKAGNVEVESVSCRALPPLLDALGSGTIRYLQILVPHFADLLATTATAGGGGTWTLETIALMTEASKALLSVIANGKLRIKRWEGRIGGAVAQCWVGVNESPAAKKLRSGTAGANSMQELEEGLQKVMAVLGEATGSEKAIAERLERLDPSFDRIVRPTVGLVQ</sequence>
<dbReference type="GO" id="GO:0005634">
    <property type="term" value="C:nucleus"/>
    <property type="evidence" value="ECO:0007669"/>
    <property type="project" value="TreeGrafter"/>
</dbReference>
<name>A0A061BC50_RHOTO</name>
<gene>
    <name evidence="2" type="ORF">RHTO0S_13e03752g</name>
</gene>
<reference evidence="2" key="1">
    <citation type="journal article" date="2014" name="Genome Announc.">
        <title>Draft genome sequence of Rhodosporidium toruloides CECT1137, an oleaginous yeast of biotechnological interest.</title>
        <authorList>
            <person name="Morin N."/>
            <person name="Calcas X."/>
            <person name="Devillers H."/>
            <person name="Durrens P."/>
            <person name="Sherman D.J."/>
            <person name="Nicaud J.-M."/>
            <person name="Neuveglise C."/>
        </authorList>
    </citation>
    <scope>NUCLEOTIDE SEQUENCE</scope>
    <source>
        <strain evidence="2">CECT1137</strain>
    </source>
</reference>
<accession>A0A061BC50</accession>
<organism evidence="2">
    <name type="scientific">Rhodotorula toruloides</name>
    <name type="common">Yeast</name>
    <name type="synonym">Rhodosporidium toruloides</name>
    <dbReference type="NCBI Taxonomy" id="5286"/>
    <lineage>
        <taxon>Eukaryota</taxon>
        <taxon>Fungi</taxon>
        <taxon>Dikarya</taxon>
        <taxon>Basidiomycota</taxon>
        <taxon>Pucciniomycotina</taxon>
        <taxon>Microbotryomycetes</taxon>
        <taxon>Sporidiobolales</taxon>
        <taxon>Sporidiobolaceae</taxon>
        <taxon>Rhodotorula</taxon>
    </lineage>
</organism>
<dbReference type="InterPro" id="IPR016024">
    <property type="entry name" value="ARM-type_fold"/>
</dbReference>
<evidence type="ECO:0000313" key="2">
    <source>
        <dbReference type="EMBL" id="CDR46936.1"/>
    </source>
</evidence>
<dbReference type="SUPFAM" id="SSF48371">
    <property type="entry name" value="ARM repeat"/>
    <property type="match status" value="1"/>
</dbReference>
<comment type="similarity">
    <text evidence="1">Belongs to the TTI2 family.</text>
</comment>
<dbReference type="EMBL" id="LK052948">
    <property type="protein sequence ID" value="CDR46936.1"/>
    <property type="molecule type" value="Genomic_DNA"/>
</dbReference>
<dbReference type="GO" id="GO:0005829">
    <property type="term" value="C:cytosol"/>
    <property type="evidence" value="ECO:0007669"/>
    <property type="project" value="TreeGrafter"/>
</dbReference>